<feature type="compositionally biased region" description="Basic residues" evidence="1">
    <location>
        <begin position="165"/>
        <end position="176"/>
    </location>
</feature>
<evidence type="ECO:0000256" key="1">
    <source>
        <dbReference type="SAM" id="MobiDB-lite"/>
    </source>
</evidence>
<reference evidence="2" key="1">
    <citation type="submission" date="2016-04" db="EMBL/GenBank/DDBJ databases">
        <authorList>
            <person name="Evans L.H."/>
            <person name="Alamgir A."/>
            <person name="Owens N."/>
            <person name="Weber N.D."/>
            <person name="Virtaneva K."/>
            <person name="Barbian K."/>
            <person name="Babar A."/>
            <person name="Rosenke K."/>
        </authorList>
    </citation>
    <scope>NUCLEOTIDE SEQUENCE [LARGE SCALE GENOMIC DNA]</scope>
    <source>
        <strain evidence="2">CBS 101.48</strain>
    </source>
</reference>
<dbReference type="InParanoid" id="A0A168RFJ3"/>
<dbReference type="AlphaFoldDB" id="A0A168RFJ3"/>
<dbReference type="Proteomes" id="UP000078561">
    <property type="component" value="Unassembled WGS sequence"/>
</dbReference>
<sequence length="187" mass="22449">MHLISLKRKEKKKLRARCFQLLEAYEIVTGMRTKRESDLKQTQHAILHYQQRYVQAKKQCHSIRAQMHRGSLMMERLFRSDTWVTASEHERLNSESQQWVQRLCAVRAKLNQYQQYIAKLHQQAEDHVVRLIGLDRAMVTLTQELHLIRHTHIPPMKPSQDPYRHSYHHKQYHHPNPKVFPSTFSVK</sequence>
<feature type="region of interest" description="Disordered" evidence="1">
    <location>
        <begin position="153"/>
        <end position="187"/>
    </location>
</feature>
<organism evidence="2">
    <name type="scientific">Absidia glauca</name>
    <name type="common">Pin mould</name>
    <dbReference type="NCBI Taxonomy" id="4829"/>
    <lineage>
        <taxon>Eukaryota</taxon>
        <taxon>Fungi</taxon>
        <taxon>Fungi incertae sedis</taxon>
        <taxon>Mucoromycota</taxon>
        <taxon>Mucoromycotina</taxon>
        <taxon>Mucoromycetes</taxon>
        <taxon>Mucorales</taxon>
        <taxon>Cunninghamellaceae</taxon>
        <taxon>Absidia</taxon>
    </lineage>
</organism>
<keyword evidence="3" id="KW-1185">Reference proteome</keyword>
<proteinExistence type="predicted"/>
<evidence type="ECO:0000313" key="3">
    <source>
        <dbReference type="Proteomes" id="UP000078561"/>
    </source>
</evidence>
<dbReference type="EMBL" id="LT554635">
    <property type="protein sequence ID" value="SAM06751.1"/>
    <property type="molecule type" value="Genomic_DNA"/>
</dbReference>
<name>A0A168RFJ3_ABSGL</name>
<evidence type="ECO:0000313" key="2">
    <source>
        <dbReference type="EMBL" id="SAM06751.1"/>
    </source>
</evidence>
<gene>
    <name evidence="2" type="primary">ABSGL_12503.1 scaffold 12955</name>
</gene>
<protein>
    <submittedName>
        <fullName evidence="2">Uncharacterized protein</fullName>
    </submittedName>
</protein>
<accession>A0A168RFJ3</accession>
<dbReference type="OMA" id="FTNITHR"/>